<sequence>MPPATGCAPSTECGSWCAPPARRSSSVPIGMLPPCPKMTVHPRHCPLSPRQSPNVQNPALITTGRRVRITSPFPLLGPTYWCAAHIPTQKGPGRVSTVTHHQRLPAAPAAVTPRPRRRPLRRRGPGVQLRHRRRRRGDRPLVRRADRTRAGHESSPQRGVINAWWAAWLLAAYISNIAGRLLFRAEEPEALAAASRFDVVSIGLTMIAAVLAIAVIRKITDAQEQQVRAAPVAYTQPAY</sequence>
<feature type="compositionally biased region" description="Basic residues" evidence="1">
    <location>
        <begin position="114"/>
        <end position="137"/>
    </location>
</feature>
<keyword evidence="2" id="KW-0472">Membrane</keyword>
<dbReference type="InterPro" id="IPR025565">
    <property type="entry name" value="DUF4328"/>
</dbReference>
<dbReference type="Proteomes" id="UP000249304">
    <property type="component" value="Unassembled WGS sequence"/>
</dbReference>
<feature type="domain" description="DUF4328" evidence="3">
    <location>
        <begin position="143"/>
        <end position="220"/>
    </location>
</feature>
<evidence type="ECO:0000259" key="3">
    <source>
        <dbReference type="Pfam" id="PF14219"/>
    </source>
</evidence>
<evidence type="ECO:0000313" key="5">
    <source>
        <dbReference type="Proteomes" id="UP000249304"/>
    </source>
</evidence>
<name>A0A2W2EMZ0_9ACTN</name>
<dbReference type="OrthoDB" id="4174975at2"/>
<dbReference type="AlphaFoldDB" id="A0A2W2EMZ0"/>
<evidence type="ECO:0000256" key="2">
    <source>
        <dbReference type="SAM" id="Phobius"/>
    </source>
</evidence>
<proteinExistence type="predicted"/>
<organism evidence="4 5">
    <name type="scientific">Nonomuraea aridisoli</name>
    <dbReference type="NCBI Taxonomy" id="2070368"/>
    <lineage>
        <taxon>Bacteria</taxon>
        <taxon>Bacillati</taxon>
        <taxon>Actinomycetota</taxon>
        <taxon>Actinomycetes</taxon>
        <taxon>Streptosporangiales</taxon>
        <taxon>Streptosporangiaceae</taxon>
        <taxon>Nonomuraea</taxon>
    </lineage>
</organism>
<feature type="compositionally biased region" description="Basic and acidic residues" evidence="1">
    <location>
        <begin position="138"/>
        <end position="152"/>
    </location>
</feature>
<feature type="compositionally biased region" description="Low complexity" evidence="1">
    <location>
        <begin position="104"/>
        <end position="113"/>
    </location>
</feature>
<evidence type="ECO:0000256" key="1">
    <source>
        <dbReference type="SAM" id="MobiDB-lite"/>
    </source>
</evidence>
<keyword evidence="5" id="KW-1185">Reference proteome</keyword>
<gene>
    <name evidence="4" type="ORF">C1J01_25490</name>
</gene>
<comment type="caution">
    <text evidence="4">The sequence shown here is derived from an EMBL/GenBank/DDBJ whole genome shotgun (WGS) entry which is preliminary data.</text>
</comment>
<reference evidence="4 5" key="1">
    <citation type="submission" date="2018-01" db="EMBL/GenBank/DDBJ databases">
        <title>Draft genome sequence of Nonomuraea sp. KC333.</title>
        <authorList>
            <person name="Sahin N."/>
            <person name="Saygin H."/>
            <person name="Ay H."/>
        </authorList>
    </citation>
    <scope>NUCLEOTIDE SEQUENCE [LARGE SCALE GENOMIC DNA]</scope>
    <source>
        <strain evidence="4 5">KC333</strain>
    </source>
</reference>
<keyword evidence="2" id="KW-0812">Transmembrane</keyword>
<feature type="region of interest" description="Disordered" evidence="1">
    <location>
        <begin position="101"/>
        <end position="154"/>
    </location>
</feature>
<feature type="transmembrane region" description="Helical" evidence="2">
    <location>
        <begin position="195"/>
        <end position="216"/>
    </location>
</feature>
<dbReference type="Pfam" id="PF14219">
    <property type="entry name" value="DUF4328"/>
    <property type="match status" value="1"/>
</dbReference>
<protein>
    <recommendedName>
        <fullName evidence="3">DUF4328 domain-containing protein</fullName>
    </recommendedName>
</protein>
<feature type="transmembrane region" description="Helical" evidence="2">
    <location>
        <begin position="163"/>
        <end position="183"/>
    </location>
</feature>
<accession>A0A2W2EMZ0</accession>
<evidence type="ECO:0000313" key="4">
    <source>
        <dbReference type="EMBL" id="PZG14950.1"/>
    </source>
</evidence>
<dbReference type="EMBL" id="POUD01000116">
    <property type="protein sequence ID" value="PZG14950.1"/>
    <property type="molecule type" value="Genomic_DNA"/>
</dbReference>
<keyword evidence="2" id="KW-1133">Transmembrane helix</keyword>